<dbReference type="GO" id="GO:0016787">
    <property type="term" value="F:hydrolase activity"/>
    <property type="evidence" value="ECO:0007669"/>
    <property type="project" value="TreeGrafter"/>
</dbReference>
<evidence type="ECO:0000256" key="1">
    <source>
        <dbReference type="ARBA" id="ARBA00022553"/>
    </source>
</evidence>
<evidence type="ECO:0000313" key="7">
    <source>
        <dbReference type="Proteomes" id="UP000791440"/>
    </source>
</evidence>
<gene>
    <name evidence="6" type="ORF">O3G_MSEX015000</name>
</gene>
<feature type="compositionally biased region" description="Polar residues" evidence="3">
    <location>
        <begin position="643"/>
        <end position="652"/>
    </location>
</feature>
<organism evidence="6 7">
    <name type="scientific">Manduca sexta</name>
    <name type="common">Tobacco hawkmoth</name>
    <name type="synonym">Tobacco hornworm</name>
    <dbReference type="NCBI Taxonomy" id="7130"/>
    <lineage>
        <taxon>Eukaryota</taxon>
        <taxon>Metazoa</taxon>
        <taxon>Ecdysozoa</taxon>
        <taxon>Arthropoda</taxon>
        <taxon>Hexapoda</taxon>
        <taxon>Insecta</taxon>
        <taxon>Pterygota</taxon>
        <taxon>Neoptera</taxon>
        <taxon>Endopterygota</taxon>
        <taxon>Lepidoptera</taxon>
        <taxon>Glossata</taxon>
        <taxon>Ditrysia</taxon>
        <taxon>Bombycoidea</taxon>
        <taxon>Sphingidae</taxon>
        <taxon>Sphinginae</taxon>
        <taxon>Sphingini</taxon>
        <taxon>Manduca</taxon>
    </lineage>
</organism>
<name>A0A921ZXB9_MANSE</name>
<keyword evidence="7" id="KW-1185">Reference proteome</keyword>
<reference evidence="6" key="2">
    <citation type="submission" date="2020-12" db="EMBL/GenBank/DDBJ databases">
        <authorList>
            <person name="Kanost M."/>
        </authorList>
    </citation>
    <scope>NUCLEOTIDE SEQUENCE</scope>
</reference>
<accession>A0A921ZXB9</accession>
<reference evidence="6" key="1">
    <citation type="journal article" date="2016" name="Insect Biochem. Mol. Biol.">
        <title>Multifaceted biological insights from a draft genome sequence of the tobacco hornworm moth, Manduca sexta.</title>
        <authorList>
            <person name="Kanost M.R."/>
            <person name="Arrese E.L."/>
            <person name="Cao X."/>
            <person name="Chen Y.R."/>
            <person name="Chellapilla S."/>
            <person name="Goldsmith M.R."/>
            <person name="Grosse-Wilde E."/>
            <person name="Heckel D.G."/>
            <person name="Herndon N."/>
            <person name="Jiang H."/>
            <person name="Papanicolaou A."/>
            <person name="Qu J."/>
            <person name="Soulages J.L."/>
            <person name="Vogel H."/>
            <person name="Walters J."/>
            <person name="Waterhouse R.M."/>
            <person name="Ahn S.J."/>
            <person name="Almeida F.C."/>
            <person name="An C."/>
            <person name="Aqrawi P."/>
            <person name="Bretschneider A."/>
            <person name="Bryant W.B."/>
            <person name="Bucks S."/>
            <person name="Chao H."/>
            <person name="Chevignon G."/>
            <person name="Christen J.M."/>
            <person name="Clarke D.F."/>
            <person name="Dittmer N.T."/>
            <person name="Ferguson L.C.F."/>
            <person name="Garavelou S."/>
            <person name="Gordon K.H.J."/>
            <person name="Gunaratna R.T."/>
            <person name="Han Y."/>
            <person name="Hauser F."/>
            <person name="He Y."/>
            <person name="Heidel-Fischer H."/>
            <person name="Hirsh A."/>
            <person name="Hu Y."/>
            <person name="Jiang H."/>
            <person name="Kalra D."/>
            <person name="Klinner C."/>
            <person name="Konig C."/>
            <person name="Kovar C."/>
            <person name="Kroll A.R."/>
            <person name="Kuwar S.S."/>
            <person name="Lee S.L."/>
            <person name="Lehman R."/>
            <person name="Li K."/>
            <person name="Li Z."/>
            <person name="Liang H."/>
            <person name="Lovelace S."/>
            <person name="Lu Z."/>
            <person name="Mansfield J.H."/>
            <person name="McCulloch K.J."/>
            <person name="Mathew T."/>
            <person name="Morton B."/>
            <person name="Muzny D.M."/>
            <person name="Neunemann D."/>
            <person name="Ongeri F."/>
            <person name="Pauchet Y."/>
            <person name="Pu L.L."/>
            <person name="Pyrousis I."/>
            <person name="Rao X.J."/>
            <person name="Redding A."/>
            <person name="Roesel C."/>
            <person name="Sanchez-Gracia A."/>
            <person name="Schaack S."/>
            <person name="Shukla A."/>
            <person name="Tetreau G."/>
            <person name="Wang Y."/>
            <person name="Xiong G.H."/>
            <person name="Traut W."/>
            <person name="Walsh T.K."/>
            <person name="Worley K.C."/>
            <person name="Wu D."/>
            <person name="Wu W."/>
            <person name="Wu Y.Q."/>
            <person name="Zhang X."/>
            <person name="Zou Z."/>
            <person name="Zucker H."/>
            <person name="Briscoe A.D."/>
            <person name="Burmester T."/>
            <person name="Clem R.J."/>
            <person name="Feyereisen R."/>
            <person name="Grimmelikhuijzen C.J.P."/>
            <person name="Hamodrakas S.J."/>
            <person name="Hansson B.S."/>
            <person name="Huguet E."/>
            <person name="Jermiin L.S."/>
            <person name="Lan Q."/>
            <person name="Lehman H.K."/>
            <person name="Lorenzen M."/>
            <person name="Merzendorfer H."/>
            <person name="Michalopoulos I."/>
            <person name="Morton D.B."/>
            <person name="Muthukrishnan S."/>
            <person name="Oakeshott J.G."/>
            <person name="Palmer W."/>
            <person name="Park Y."/>
            <person name="Passarelli A.L."/>
            <person name="Rozas J."/>
            <person name="Schwartz L.M."/>
            <person name="Smith W."/>
            <person name="Southgate A."/>
            <person name="Vilcinskas A."/>
            <person name="Vogt R."/>
            <person name="Wang P."/>
            <person name="Werren J."/>
            <person name="Yu X.Q."/>
            <person name="Zhou J.J."/>
            <person name="Brown S.J."/>
            <person name="Scherer S.E."/>
            <person name="Richards S."/>
            <person name="Blissard G.W."/>
        </authorList>
    </citation>
    <scope>NUCLEOTIDE SEQUENCE</scope>
</reference>
<evidence type="ECO:0000259" key="5">
    <source>
        <dbReference type="Pfam" id="PF03088"/>
    </source>
</evidence>
<keyword evidence="2" id="KW-0325">Glycoprotein</keyword>
<feature type="compositionally biased region" description="Basic and acidic residues" evidence="3">
    <location>
        <begin position="570"/>
        <end position="642"/>
    </location>
</feature>
<feature type="compositionally biased region" description="Basic and acidic residues" evidence="3">
    <location>
        <begin position="499"/>
        <end position="523"/>
    </location>
</feature>
<dbReference type="PANTHER" id="PTHR10426:SF88">
    <property type="entry name" value="ADIPOCYTE PLASMA MEMBRANE-ASSOCIATED PROTEIN HEMOMUCIN-RELATED"/>
    <property type="match status" value="1"/>
</dbReference>
<proteinExistence type="predicted"/>
<dbReference type="EMBL" id="JH669409">
    <property type="protein sequence ID" value="KAG6465205.1"/>
    <property type="molecule type" value="Genomic_DNA"/>
</dbReference>
<protein>
    <recommendedName>
        <fullName evidence="5">Strictosidine synthase conserved region domain-containing protein</fullName>
    </recommendedName>
</protein>
<feature type="compositionally biased region" description="Basic and acidic residues" evidence="3">
    <location>
        <begin position="699"/>
        <end position="718"/>
    </location>
</feature>
<evidence type="ECO:0000256" key="2">
    <source>
        <dbReference type="ARBA" id="ARBA00023180"/>
    </source>
</evidence>
<dbReference type="Proteomes" id="UP000791440">
    <property type="component" value="Unassembled WGS sequence"/>
</dbReference>
<dbReference type="PANTHER" id="PTHR10426">
    <property type="entry name" value="STRICTOSIDINE SYNTHASE-RELATED"/>
    <property type="match status" value="1"/>
</dbReference>
<keyword evidence="4" id="KW-0812">Transmembrane</keyword>
<feature type="transmembrane region" description="Helical" evidence="4">
    <location>
        <begin position="26"/>
        <end position="45"/>
    </location>
</feature>
<feature type="region of interest" description="Disordered" evidence="3">
    <location>
        <begin position="499"/>
        <end position="734"/>
    </location>
</feature>
<dbReference type="GO" id="GO:0012505">
    <property type="term" value="C:endomembrane system"/>
    <property type="evidence" value="ECO:0007669"/>
    <property type="project" value="TreeGrafter"/>
</dbReference>
<sequence>MSTLSNVVPLSVCYIVNHDLIVCYKLFTLICWCCEISVMGLIIGLIKRLIRLLIYFTIFAAVIVLIPNLPPYTRFTAIKLAPTLPSTGSLTPNNALNNAERLYIDKLLGPEAFQVYKGELYTSLATGEIVKVSPGGHVTFVTKIGRPCVGLVQEHICGRPLGFEIDEKSNTLYVADAYHGIWKVDLKTDKKQLLVSPQVAIGGRKPKLFNSLALAKNGDFYWTDSTSDFQLKDGVMSLFADPSGRLFYYNAGKNQSEVLLDDLWFANGVVISADQQFVVVSETSRHRLVKYYIAGPKKGTSEVFIDGLPGSPDNLRVLPDGSGVQVALYVVFDDEHPLLIKSMSETPLVRKFLARIQRLIEIPFEYLNSLYPHIILEEIVYFIGHFKSISGLAPGESGLLQLDWDGKIVASYFNNDGTLGHISDAIVYNGNLYTGNPHLQNFIGSVGAPPLLLNAFSGAKKLEKKEIPNDSKPQQVKEATKSPEKVIVQDIKVLKPVESVKPKPVETPKPEQKRPVVDTKPQAKEPSPSTGKQPDQKPSVEVKQTQQPQAKPTIKTETKPSPTPQPEAKPTPKPEAKPTPKPEVKPTPKPEVKSTPKPEVKPTPKPEVKPTPKPEVKPTPKPEAKPTPKPEAKPIPKSESKPQSKPAVQTTPMPKAADTKHTTEKPIAAKTSASRDSEKKESDPQKPTKPVKQSAKQEIPIKEEISSDTAKPNKDTLKVIKKGGPAEIPNPNLV</sequence>
<feature type="compositionally biased region" description="Basic and acidic residues" evidence="3">
    <location>
        <begin position="673"/>
        <end position="686"/>
    </location>
</feature>
<dbReference type="Pfam" id="PF20067">
    <property type="entry name" value="SSL_N"/>
    <property type="match status" value="1"/>
</dbReference>
<feature type="domain" description="Strictosidine synthase conserved region" evidence="5">
    <location>
        <begin position="210"/>
        <end position="295"/>
    </location>
</feature>
<keyword evidence="4" id="KW-1133">Transmembrane helix</keyword>
<feature type="transmembrane region" description="Helical" evidence="4">
    <location>
        <begin position="52"/>
        <end position="69"/>
    </location>
</feature>
<keyword evidence="4" id="KW-0472">Membrane</keyword>
<evidence type="ECO:0000256" key="3">
    <source>
        <dbReference type="SAM" id="MobiDB-lite"/>
    </source>
</evidence>
<evidence type="ECO:0000256" key="4">
    <source>
        <dbReference type="SAM" id="Phobius"/>
    </source>
</evidence>
<keyword evidence="1" id="KW-0597">Phosphoprotein</keyword>
<dbReference type="Pfam" id="PF03088">
    <property type="entry name" value="Str_synth"/>
    <property type="match status" value="1"/>
</dbReference>
<dbReference type="InterPro" id="IPR018119">
    <property type="entry name" value="Strictosidine_synth_cons-reg"/>
</dbReference>
<comment type="caution">
    <text evidence="6">The sequence shown here is derived from an EMBL/GenBank/DDBJ whole genome shotgun (WGS) entry which is preliminary data.</text>
</comment>
<dbReference type="AlphaFoldDB" id="A0A921ZXB9"/>
<evidence type="ECO:0000313" key="6">
    <source>
        <dbReference type="EMBL" id="KAG6465205.1"/>
    </source>
</evidence>